<keyword evidence="5" id="KW-1185">Reference proteome</keyword>
<dbReference type="NCBIfam" id="TIGR00377">
    <property type="entry name" value="ant_ant_sig"/>
    <property type="match status" value="1"/>
</dbReference>
<evidence type="ECO:0000259" key="3">
    <source>
        <dbReference type="PROSITE" id="PS50801"/>
    </source>
</evidence>
<dbReference type="InterPro" id="IPR002645">
    <property type="entry name" value="STAS_dom"/>
</dbReference>
<protein>
    <recommendedName>
        <fullName evidence="2">Anti-sigma factor antagonist</fullName>
    </recommendedName>
</protein>
<dbReference type="RefSeq" id="WP_248867817.1">
    <property type="nucleotide sequence ID" value="NZ_CP086322.1"/>
</dbReference>
<dbReference type="SUPFAM" id="SSF52091">
    <property type="entry name" value="SpoIIaa-like"/>
    <property type="match status" value="1"/>
</dbReference>
<accession>A0ABY4MIH7</accession>
<feature type="domain" description="STAS" evidence="3">
    <location>
        <begin position="98"/>
        <end position="193"/>
    </location>
</feature>
<organism evidence="4 5">
    <name type="scientific">Streptomyces halobius</name>
    <dbReference type="NCBI Taxonomy" id="2879846"/>
    <lineage>
        <taxon>Bacteria</taxon>
        <taxon>Bacillati</taxon>
        <taxon>Actinomycetota</taxon>
        <taxon>Actinomycetes</taxon>
        <taxon>Kitasatosporales</taxon>
        <taxon>Streptomycetaceae</taxon>
        <taxon>Streptomyces</taxon>
    </lineage>
</organism>
<dbReference type="EMBL" id="CP086322">
    <property type="protein sequence ID" value="UQA96898.1"/>
    <property type="molecule type" value="Genomic_DNA"/>
</dbReference>
<dbReference type="InterPro" id="IPR036513">
    <property type="entry name" value="STAS_dom_sf"/>
</dbReference>
<name>A0ABY4MIH7_9ACTN</name>
<dbReference type="PANTHER" id="PTHR33495">
    <property type="entry name" value="ANTI-SIGMA FACTOR ANTAGONIST TM_1081-RELATED-RELATED"/>
    <property type="match status" value="1"/>
</dbReference>
<evidence type="ECO:0000256" key="2">
    <source>
        <dbReference type="RuleBase" id="RU003749"/>
    </source>
</evidence>
<gene>
    <name evidence="4" type="ORF">K9S39_38005</name>
</gene>
<dbReference type="InterPro" id="IPR058548">
    <property type="entry name" value="MlaB-like_STAS"/>
</dbReference>
<evidence type="ECO:0000313" key="4">
    <source>
        <dbReference type="EMBL" id="UQA96898.1"/>
    </source>
</evidence>
<dbReference type="Proteomes" id="UP000830115">
    <property type="component" value="Chromosome"/>
</dbReference>
<reference evidence="4" key="1">
    <citation type="submission" date="2021-10" db="EMBL/GenBank/DDBJ databases">
        <title>Streptomyces nigrumlapis sp.nov.,an antimicrobial producing actinobacterium isolated from Black Gobi rocks.</title>
        <authorList>
            <person name="Wen Y."/>
            <person name="Zhang W."/>
            <person name="Liu X.G."/>
        </authorList>
    </citation>
    <scope>NUCLEOTIDE SEQUENCE</scope>
    <source>
        <strain evidence="4">ST13-2-2</strain>
    </source>
</reference>
<dbReference type="InterPro" id="IPR003658">
    <property type="entry name" value="Anti-sigma_ant"/>
</dbReference>
<dbReference type="PROSITE" id="PS50801">
    <property type="entry name" value="STAS"/>
    <property type="match status" value="1"/>
</dbReference>
<proteinExistence type="inferred from homology"/>
<dbReference type="Pfam" id="PF13466">
    <property type="entry name" value="STAS_2"/>
    <property type="match status" value="1"/>
</dbReference>
<sequence length="193" mass="20655">MDMNMGVARMVGTGPYRILTGFLVPVAIVVGHGSRPVPKGDAGRRLLFRAVRPALMRWCPSRRDGRTVRVPPAPRRNTAGHRGSVYDMIQVDLQATGPGSCRVTMAGDLDLCTAPAVRATLRDAVSSHQRVDVDCGQLCFCDCCGLGALLAAARAAEAAGAELRLCAVPHTLARVLRLSHTRSAFTIEQPSIR</sequence>
<dbReference type="PANTHER" id="PTHR33495:SF2">
    <property type="entry name" value="ANTI-SIGMA FACTOR ANTAGONIST TM_1081-RELATED"/>
    <property type="match status" value="1"/>
</dbReference>
<dbReference type="Gene3D" id="3.30.750.24">
    <property type="entry name" value="STAS domain"/>
    <property type="match status" value="1"/>
</dbReference>
<comment type="similarity">
    <text evidence="1 2">Belongs to the anti-sigma-factor antagonist family.</text>
</comment>
<evidence type="ECO:0000256" key="1">
    <source>
        <dbReference type="ARBA" id="ARBA00009013"/>
    </source>
</evidence>
<evidence type="ECO:0000313" key="5">
    <source>
        <dbReference type="Proteomes" id="UP000830115"/>
    </source>
</evidence>